<reference evidence="2" key="1">
    <citation type="journal article" date="2023" name="Mol. Phylogenet. Evol.">
        <title>Genome-scale phylogeny and comparative genomics of the fungal order Sordariales.</title>
        <authorList>
            <person name="Hensen N."/>
            <person name="Bonometti L."/>
            <person name="Westerberg I."/>
            <person name="Brannstrom I.O."/>
            <person name="Guillou S."/>
            <person name="Cros-Aarteil S."/>
            <person name="Calhoun S."/>
            <person name="Haridas S."/>
            <person name="Kuo A."/>
            <person name="Mondo S."/>
            <person name="Pangilinan J."/>
            <person name="Riley R."/>
            <person name="LaButti K."/>
            <person name="Andreopoulos B."/>
            <person name="Lipzen A."/>
            <person name="Chen C."/>
            <person name="Yan M."/>
            <person name="Daum C."/>
            <person name="Ng V."/>
            <person name="Clum A."/>
            <person name="Steindorff A."/>
            <person name="Ohm R.A."/>
            <person name="Martin F."/>
            <person name="Silar P."/>
            <person name="Natvig D.O."/>
            <person name="Lalanne C."/>
            <person name="Gautier V."/>
            <person name="Ament-Velasquez S.L."/>
            <person name="Kruys A."/>
            <person name="Hutchinson M.I."/>
            <person name="Powell A.J."/>
            <person name="Barry K."/>
            <person name="Miller A.N."/>
            <person name="Grigoriev I.V."/>
            <person name="Debuchy R."/>
            <person name="Gladieux P."/>
            <person name="Hiltunen Thoren M."/>
            <person name="Johannesson H."/>
        </authorList>
    </citation>
    <scope>NUCLEOTIDE SEQUENCE</scope>
    <source>
        <strain evidence="2">CBS 892.96</strain>
    </source>
</reference>
<dbReference type="AlphaFoldDB" id="A0AAN6W7H9"/>
<protein>
    <submittedName>
        <fullName evidence="2">Uncharacterized protein</fullName>
    </submittedName>
</protein>
<proteinExistence type="predicted"/>
<gene>
    <name evidence="2" type="ORF">QBC36DRAFT_311123</name>
</gene>
<reference evidence="2" key="2">
    <citation type="submission" date="2023-05" db="EMBL/GenBank/DDBJ databases">
        <authorList>
            <consortium name="Lawrence Berkeley National Laboratory"/>
            <person name="Steindorff A."/>
            <person name="Hensen N."/>
            <person name="Bonometti L."/>
            <person name="Westerberg I."/>
            <person name="Brannstrom I.O."/>
            <person name="Guillou S."/>
            <person name="Cros-Aarteil S."/>
            <person name="Calhoun S."/>
            <person name="Haridas S."/>
            <person name="Kuo A."/>
            <person name="Mondo S."/>
            <person name="Pangilinan J."/>
            <person name="Riley R."/>
            <person name="Labutti K."/>
            <person name="Andreopoulos B."/>
            <person name="Lipzen A."/>
            <person name="Chen C."/>
            <person name="Yanf M."/>
            <person name="Daum C."/>
            <person name="Ng V."/>
            <person name="Clum A."/>
            <person name="Ohm R."/>
            <person name="Martin F."/>
            <person name="Silar P."/>
            <person name="Natvig D."/>
            <person name="Lalanne C."/>
            <person name="Gautier V."/>
            <person name="Ament-Velasquez S.L."/>
            <person name="Kruys A."/>
            <person name="Hutchinson M.I."/>
            <person name="Powell A.J."/>
            <person name="Barry K."/>
            <person name="Miller A.N."/>
            <person name="Grigoriev I.V."/>
            <person name="Debuchy R."/>
            <person name="Gladieux P."/>
            <person name="Thoren M.H."/>
            <person name="Johannesson H."/>
        </authorList>
    </citation>
    <scope>NUCLEOTIDE SEQUENCE</scope>
    <source>
        <strain evidence="2">CBS 892.96</strain>
    </source>
</reference>
<comment type="caution">
    <text evidence="2">The sequence shown here is derived from an EMBL/GenBank/DDBJ whole genome shotgun (WGS) entry which is preliminary data.</text>
</comment>
<evidence type="ECO:0000313" key="3">
    <source>
        <dbReference type="Proteomes" id="UP001302321"/>
    </source>
</evidence>
<dbReference type="EMBL" id="MU866197">
    <property type="protein sequence ID" value="KAK4176443.1"/>
    <property type="molecule type" value="Genomic_DNA"/>
</dbReference>
<feature type="compositionally biased region" description="Basic and acidic residues" evidence="1">
    <location>
        <begin position="23"/>
        <end position="34"/>
    </location>
</feature>
<dbReference type="Proteomes" id="UP001302321">
    <property type="component" value="Unassembled WGS sequence"/>
</dbReference>
<organism evidence="2 3">
    <name type="scientific">Triangularia setosa</name>
    <dbReference type="NCBI Taxonomy" id="2587417"/>
    <lineage>
        <taxon>Eukaryota</taxon>
        <taxon>Fungi</taxon>
        <taxon>Dikarya</taxon>
        <taxon>Ascomycota</taxon>
        <taxon>Pezizomycotina</taxon>
        <taxon>Sordariomycetes</taxon>
        <taxon>Sordariomycetidae</taxon>
        <taxon>Sordariales</taxon>
        <taxon>Podosporaceae</taxon>
        <taxon>Triangularia</taxon>
    </lineage>
</organism>
<accession>A0AAN6W7H9</accession>
<keyword evidence="3" id="KW-1185">Reference proteome</keyword>
<feature type="region of interest" description="Disordered" evidence="1">
    <location>
        <begin position="1"/>
        <end position="34"/>
    </location>
</feature>
<evidence type="ECO:0000256" key="1">
    <source>
        <dbReference type="SAM" id="MobiDB-lite"/>
    </source>
</evidence>
<evidence type="ECO:0000313" key="2">
    <source>
        <dbReference type="EMBL" id="KAK4176443.1"/>
    </source>
</evidence>
<sequence length="164" mass="18484">MRTSGAPSRDTAGATTQAPNIDPKSRPEFGRDEVRKIVERVRKSTPPLDSKSEEYGLERDVNAYLIQYTRKKAPSSTHVQYLEPYEEELTDSRFKGRFPDQRLAMNVVLSADGDSARSAIGNTPPGRSILERDTIDAEDSIRIRYFHLPSNNMQSADMEHSGLR</sequence>
<name>A0AAN6W7H9_9PEZI</name>